<gene>
    <name evidence="2" type="ORF">FG384_12615</name>
</gene>
<organism evidence="2 3">
    <name type="scientific">Psychrobacillus vulpis</name>
    <dbReference type="NCBI Taxonomy" id="2325572"/>
    <lineage>
        <taxon>Bacteria</taxon>
        <taxon>Bacillati</taxon>
        <taxon>Bacillota</taxon>
        <taxon>Bacilli</taxon>
        <taxon>Bacillales</taxon>
        <taxon>Bacillaceae</taxon>
        <taxon>Psychrobacillus</taxon>
    </lineage>
</organism>
<dbReference type="GO" id="GO:0008721">
    <property type="term" value="F:D-serine ammonia-lyase activity"/>
    <property type="evidence" value="ECO:0007669"/>
    <property type="project" value="TreeGrafter"/>
</dbReference>
<evidence type="ECO:0000313" key="3">
    <source>
        <dbReference type="Proteomes" id="UP000316626"/>
    </source>
</evidence>
<dbReference type="InterPro" id="IPR051466">
    <property type="entry name" value="D-amino_acid_metab_enzyme"/>
</dbReference>
<protein>
    <submittedName>
        <fullName evidence="2">Amino acid deaminase/aldolase</fullName>
    </submittedName>
</protein>
<dbReference type="GO" id="GO:0036088">
    <property type="term" value="P:D-serine catabolic process"/>
    <property type="evidence" value="ECO:0007669"/>
    <property type="project" value="TreeGrafter"/>
</dbReference>
<sequence length="390" mass="44205">MNDFINAYNSIQTPFAWVDLNALDYNIRFINEKTINKKVRVATKSVRSVEMLKYLESNLQRFNGWMTFSTEETLFLLEQNFDDFLIGYPQLDKLKVVEIIPYILKGKKIVFMVDDLTQLQFLDSIGKEHNVIISICIDINVSKDFKLIYFGTKRSSLHNITALEELLDRTKALSNIQVVGVMGYEAQIAGVGDRPAQIYKKPIIQLLKNKSYRSISTFRKEAVRLVRSYYPLLEFVNGGGSGSIAYTCTEEEVSEITIGSAFYAPTLFSRYDSLKLQPAAGFALQVTRKPENQIIVCHGGGYIASGAIGEDKQPEPYYPTDLKLLKLEGAGEVQTPLYDPRQKCVVGDVVYFRHAKAGELCERFNQLYLSRDGQLKSVCNTYRGDGKCFL</sequence>
<dbReference type="InterPro" id="IPR001608">
    <property type="entry name" value="Ala_racemase_N"/>
</dbReference>
<dbReference type="OrthoDB" id="2445260at2"/>
<proteinExistence type="predicted"/>
<name>A0A544TPW4_9BACI</name>
<dbReference type="PANTHER" id="PTHR28004">
    <property type="entry name" value="ZGC:162816-RELATED"/>
    <property type="match status" value="1"/>
</dbReference>
<evidence type="ECO:0000313" key="2">
    <source>
        <dbReference type="EMBL" id="TQR19480.1"/>
    </source>
</evidence>
<dbReference type="SUPFAM" id="SSF51419">
    <property type="entry name" value="PLP-binding barrel"/>
    <property type="match status" value="1"/>
</dbReference>
<dbReference type="Pfam" id="PF01168">
    <property type="entry name" value="Ala_racemase_N"/>
    <property type="match status" value="1"/>
</dbReference>
<dbReference type="PANTHER" id="PTHR28004:SF2">
    <property type="entry name" value="D-SERINE DEHYDRATASE"/>
    <property type="match status" value="1"/>
</dbReference>
<dbReference type="AlphaFoldDB" id="A0A544TPW4"/>
<evidence type="ECO:0000259" key="1">
    <source>
        <dbReference type="Pfam" id="PF01168"/>
    </source>
</evidence>
<feature type="domain" description="Alanine racemase N-terminal" evidence="1">
    <location>
        <begin position="18"/>
        <end position="263"/>
    </location>
</feature>
<reference evidence="2 3" key="1">
    <citation type="submission" date="2019-06" db="EMBL/GenBank/DDBJ databases">
        <title>Psychrobacillus vulpis sp. nov., a new species isolated from feces of a red fox that inhabits in The Tablas de Daimiel Natural Park, Albacete, Spain.</title>
        <authorList>
            <person name="Rodriguez M."/>
            <person name="Reina J.C."/>
            <person name="Bejar V."/>
            <person name="Llamas I."/>
        </authorList>
    </citation>
    <scope>NUCLEOTIDE SEQUENCE [LARGE SCALE GENOMIC DNA]</scope>
    <source>
        <strain evidence="2 3">Z8</strain>
    </source>
</reference>
<dbReference type="InterPro" id="IPR029066">
    <property type="entry name" value="PLP-binding_barrel"/>
</dbReference>
<dbReference type="EMBL" id="VDGI01000013">
    <property type="protein sequence ID" value="TQR19480.1"/>
    <property type="molecule type" value="Genomic_DNA"/>
</dbReference>
<dbReference type="Gene3D" id="3.20.20.10">
    <property type="entry name" value="Alanine racemase"/>
    <property type="match status" value="1"/>
</dbReference>
<accession>A0A544TPW4</accession>
<comment type="caution">
    <text evidence="2">The sequence shown here is derived from an EMBL/GenBank/DDBJ whole genome shotgun (WGS) entry which is preliminary data.</text>
</comment>
<keyword evidence="3" id="KW-1185">Reference proteome</keyword>
<dbReference type="Proteomes" id="UP000316626">
    <property type="component" value="Unassembled WGS sequence"/>
</dbReference>
<dbReference type="RefSeq" id="WP_142642958.1">
    <property type="nucleotide sequence ID" value="NZ_VDGI01000013.1"/>
</dbReference>